<feature type="non-terminal residue" evidence="1">
    <location>
        <position position="1"/>
    </location>
</feature>
<gene>
    <name evidence="1" type="ORF">BN2614_LOCUS1</name>
</gene>
<comment type="caution">
    <text evidence="1">The sequence shown here is derived from an EMBL/GenBank/DDBJ whole genome shotgun (WGS) entry which is preliminary data.</text>
</comment>
<proteinExistence type="predicted"/>
<sequence>GFFGCYSYNEKLVDPTSSLNTYAIQILCHICEKLKKLKVLINHYGFISEQKDRH</sequence>
<reference evidence="1 2" key="1">
    <citation type="submission" date="2018-10" db="EMBL/GenBank/DDBJ databases">
        <authorList>
            <person name="Ekblom R."/>
            <person name="Jareborg N."/>
        </authorList>
    </citation>
    <scope>NUCLEOTIDE SEQUENCE [LARGE SCALE GENOMIC DNA]</scope>
    <source>
        <tissue evidence="1">Muscle</tissue>
    </source>
</reference>
<dbReference type="Proteomes" id="UP000269945">
    <property type="component" value="Unassembled WGS sequence"/>
</dbReference>
<dbReference type="AlphaFoldDB" id="A0A9X9PXJ0"/>
<name>A0A9X9PXJ0_GULGU</name>
<evidence type="ECO:0000313" key="1">
    <source>
        <dbReference type="EMBL" id="VCW76260.1"/>
    </source>
</evidence>
<protein>
    <submittedName>
        <fullName evidence="1">Uncharacterized protein</fullName>
    </submittedName>
</protein>
<accession>A0A9X9PXJ0</accession>
<organism evidence="1 2">
    <name type="scientific">Gulo gulo</name>
    <name type="common">Wolverine</name>
    <name type="synonym">Gluton</name>
    <dbReference type="NCBI Taxonomy" id="48420"/>
    <lineage>
        <taxon>Eukaryota</taxon>
        <taxon>Metazoa</taxon>
        <taxon>Chordata</taxon>
        <taxon>Craniata</taxon>
        <taxon>Vertebrata</taxon>
        <taxon>Euteleostomi</taxon>
        <taxon>Mammalia</taxon>
        <taxon>Eutheria</taxon>
        <taxon>Laurasiatheria</taxon>
        <taxon>Carnivora</taxon>
        <taxon>Caniformia</taxon>
        <taxon>Musteloidea</taxon>
        <taxon>Mustelidae</taxon>
        <taxon>Guloninae</taxon>
        <taxon>Gulo</taxon>
    </lineage>
</organism>
<keyword evidence="2" id="KW-1185">Reference proteome</keyword>
<dbReference type="EMBL" id="CYRY02007107">
    <property type="protein sequence ID" value="VCW76260.1"/>
    <property type="molecule type" value="Genomic_DNA"/>
</dbReference>
<evidence type="ECO:0000313" key="2">
    <source>
        <dbReference type="Proteomes" id="UP000269945"/>
    </source>
</evidence>